<dbReference type="EMBL" id="CP069112">
    <property type="protein sequence ID" value="QSS62599.1"/>
    <property type="molecule type" value="Genomic_DNA"/>
</dbReference>
<evidence type="ECO:0000313" key="8">
    <source>
        <dbReference type="EMBL" id="QSS62599.1"/>
    </source>
</evidence>
<comment type="function">
    <text evidence="6">Component of the MSS1-MTO1 complex that catalyzes the 5-carboxymethylaminomethyluridine (cmnm(5)U) modification at the 34th wobble position (U34) of mitochondrial tRNAs.</text>
</comment>
<evidence type="ECO:0000259" key="7">
    <source>
        <dbReference type="SMART" id="SM01228"/>
    </source>
</evidence>
<evidence type="ECO:0000256" key="1">
    <source>
        <dbReference type="ARBA" id="ARBA00001974"/>
    </source>
</evidence>
<dbReference type="Pfam" id="PF21680">
    <property type="entry name" value="GIDA_C_1st"/>
    <property type="match status" value="1"/>
</dbReference>
<dbReference type="SUPFAM" id="SSF51905">
    <property type="entry name" value="FAD/NAD(P)-binding domain"/>
    <property type="match status" value="1"/>
</dbReference>
<dbReference type="InterPro" id="IPR020595">
    <property type="entry name" value="MnmG-rel_CS"/>
</dbReference>
<dbReference type="VEuPathDB" id="FungiDB:I7I51_02338"/>
<name>A0A8A1M9H6_AJECA</name>
<reference evidence="8" key="1">
    <citation type="submission" date="2021-01" db="EMBL/GenBank/DDBJ databases">
        <title>Chromosome-level genome assembly of a human fungal pathogen reveals clustering of transcriptionally co-regulated genes.</title>
        <authorList>
            <person name="Voorhies M."/>
            <person name="Cohen S."/>
            <person name="Shea T.P."/>
            <person name="Petrus S."/>
            <person name="Munoz J.F."/>
            <person name="Poplawski S."/>
            <person name="Goldman W.E."/>
            <person name="Michael T."/>
            <person name="Cuomo C.A."/>
            <person name="Sil A."/>
            <person name="Beyhan S."/>
        </authorList>
    </citation>
    <scope>NUCLEOTIDE SEQUENCE</scope>
    <source>
        <strain evidence="8">WU24</strain>
    </source>
</reference>
<dbReference type="OrthoDB" id="3329at2759"/>
<dbReference type="FunFam" id="3.50.50.60:FF:000002">
    <property type="entry name" value="tRNA uridine 5-carboxymethylaminomethyl modification enzyme MnmG"/>
    <property type="match status" value="1"/>
</dbReference>
<evidence type="ECO:0000256" key="3">
    <source>
        <dbReference type="ARBA" id="ARBA00022630"/>
    </source>
</evidence>
<dbReference type="InterPro" id="IPR036188">
    <property type="entry name" value="FAD/NAD-bd_sf"/>
</dbReference>
<dbReference type="AlphaFoldDB" id="A0A8A1M9H6"/>
<feature type="domain" description="tRNA uridine 5-carboxymethylaminomethyl modification enzyme C-terminal subdomain" evidence="7">
    <location>
        <begin position="593"/>
        <end position="664"/>
    </location>
</feature>
<proteinExistence type="inferred from homology"/>
<dbReference type="InterPro" id="IPR049312">
    <property type="entry name" value="GIDA_C_N"/>
</dbReference>
<dbReference type="Gene3D" id="3.50.50.60">
    <property type="entry name" value="FAD/NAD(P)-binding domain"/>
    <property type="match status" value="2"/>
</dbReference>
<keyword evidence="3" id="KW-0285">Flavoprotein</keyword>
<sequence length="699" mass="76410">MYLRAWPSAALRWARVSRQGPFRTVRTFATVNSDAQAYDVVVIGGGHAGSEACAAAARLGARTALVTPSLSNIGVCSCNPSIGGIGKGTMIREIDALDGVAGKVADKSGIQFRILNRSKGEAVWGPRAQIDRVLYRQNMLDELSNTPGLSIVEGKVGDIIVSKDNLPAGSQGKIIGVRLESGEVIPTGRVIITTGTFLGGEIHIGLDVFPSGRLGEAATFGLSRSLREAGFQLGRLKTGTPPRLDKKTIDFSNLQVQPGDSPPIPFSYLNNRVDVDDEDQLPCWSTYTNEAAHQIVRDNLDKSIHIRETVKGPRYCPSLESKIIRFKDKQRHMIWLEPEGFEPDEVIYPNGISMTIPADAQLAMLRTVAGLENVRMLQAGYGVEYDYVDPRSLRPTLETKLISGLYLAGQINGTTGYEEAAGQGILAGINAGLASKSKPPFTLSRSDGFIGIMVDDLITKGVSEPYRMFTSRSEYRISTRSDNADLRLTARGREVGVVGDKRWEHFSQVQAQITELQTLLENTKFPSALWSRKGFGVHYDNNVRSAFDLLRLRDISIDDIIPHIEPPSSSRSGKAYTASSFASEIKHRVAVEGRYAPYVKMHADRTRNFEKDEALLLPPDIDYSLITGLSTEERAALEKVRPESIGMARRIEGMTPVAALKLLVHVRRTTAGQARKGSQQDVGQDLDVSDEATRVASSI</sequence>
<comment type="similarity">
    <text evidence="2">Belongs to the MnmG family.</text>
</comment>
<dbReference type="InterPro" id="IPR040131">
    <property type="entry name" value="MnmG_N"/>
</dbReference>
<dbReference type="GO" id="GO:0050660">
    <property type="term" value="F:flavin adenine dinucleotide binding"/>
    <property type="evidence" value="ECO:0007669"/>
    <property type="project" value="InterPro"/>
</dbReference>
<protein>
    <submittedName>
        <fullName evidence="8">Mitochondrial translation optimization protein</fullName>
    </submittedName>
</protein>
<dbReference type="GO" id="GO:0005739">
    <property type="term" value="C:mitochondrion"/>
    <property type="evidence" value="ECO:0007669"/>
    <property type="project" value="GOC"/>
</dbReference>
<evidence type="ECO:0000256" key="2">
    <source>
        <dbReference type="ARBA" id="ARBA00007653"/>
    </source>
</evidence>
<dbReference type="PROSITE" id="PS01281">
    <property type="entry name" value="GIDA_2"/>
    <property type="match status" value="1"/>
</dbReference>
<dbReference type="FunFam" id="3.50.50.60:FF:000145">
    <property type="entry name" value="tRNA uridine 5-carboxymethylaminomethyl modification enzyme"/>
    <property type="match status" value="1"/>
</dbReference>
<evidence type="ECO:0000256" key="4">
    <source>
        <dbReference type="ARBA" id="ARBA00022694"/>
    </source>
</evidence>
<dbReference type="InterPro" id="IPR004416">
    <property type="entry name" value="MnmG"/>
</dbReference>
<dbReference type="InterPro" id="IPR026904">
    <property type="entry name" value="MnmG_C"/>
</dbReference>
<accession>A0A8A1M9H6</accession>
<dbReference type="InterPro" id="IPR044920">
    <property type="entry name" value="MnmG_C_subdom_sf"/>
</dbReference>
<dbReference type="Proteomes" id="UP000663671">
    <property type="component" value="Chromosome 7"/>
</dbReference>
<dbReference type="PANTHER" id="PTHR11806:SF0">
    <property type="entry name" value="PROTEIN MTO1 HOMOLOG, MITOCHONDRIAL"/>
    <property type="match status" value="1"/>
</dbReference>
<dbReference type="InterPro" id="IPR047001">
    <property type="entry name" value="MnmG_C_subdom"/>
</dbReference>
<dbReference type="Gene3D" id="1.10.150.570">
    <property type="entry name" value="GidA associated domain, C-terminal subdomain"/>
    <property type="match status" value="1"/>
</dbReference>
<evidence type="ECO:0000313" key="9">
    <source>
        <dbReference type="Proteomes" id="UP000663671"/>
    </source>
</evidence>
<dbReference type="GO" id="GO:0070899">
    <property type="term" value="P:mitochondrial tRNA wobble uridine modification"/>
    <property type="evidence" value="ECO:0007669"/>
    <property type="project" value="UniProtKB-ARBA"/>
</dbReference>
<evidence type="ECO:0000256" key="6">
    <source>
        <dbReference type="ARBA" id="ARBA00054993"/>
    </source>
</evidence>
<dbReference type="InterPro" id="IPR002218">
    <property type="entry name" value="MnmG-rel"/>
</dbReference>
<dbReference type="HAMAP" id="MF_00129">
    <property type="entry name" value="MnmG_GidA"/>
    <property type="match status" value="1"/>
</dbReference>
<dbReference type="GO" id="GO:0030488">
    <property type="term" value="P:tRNA methylation"/>
    <property type="evidence" value="ECO:0007669"/>
    <property type="project" value="TreeGrafter"/>
</dbReference>
<dbReference type="Pfam" id="PF13932">
    <property type="entry name" value="SAM_GIDA_C"/>
    <property type="match status" value="1"/>
</dbReference>
<dbReference type="PANTHER" id="PTHR11806">
    <property type="entry name" value="GLUCOSE INHIBITED DIVISION PROTEIN A"/>
    <property type="match status" value="1"/>
</dbReference>
<organism evidence="8 9">
    <name type="scientific">Ajellomyces capsulatus</name>
    <name type="common">Darling's disease fungus</name>
    <name type="synonym">Histoplasma capsulatum</name>
    <dbReference type="NCBI Taxonomy" id="5037"/>
    <lineage>
        <taxon>Eukaryota</taxon>
        <taxon>Fungi</taxon>
        <taxon>Dikarya</taxon>
        <taxon>Ascomycota</taxon>
        <taxon>Pezizomycotina</taxon>
        <taxon>Eurotiomycetes</taxon>
        <taxon>Eurotiomycetidae</taxon>
        <taxon>Onygenales</taxon>
        <taxon>Ajellomycetaceae</taxon>
        <taxon>Histoplasma</taxon>
    </lineage>
</organism>
<dbReference type="SMART" id="SM01228">
    <property type="entry name" value="GIDA_assoc_3"/>
    <property type="match status" value="1"/>
</dbReference>
<dbReference type="Pfam" id="PF01134">
    <property type="entry name" value="GIDA"/>
    <property type="match status" value="1"/>
</dbReference>
<dbReference type="FunFam" id="1.10.150.570:FF:000001">
    <property type="entry name" value="tRNA uridine 5-carboxymethylaminomethyl modification enzyme MnmG"/>
    <property type="match status" value="1"/>
</dbReference>
<gene>
    <name evidence="8" type="primary">MTO1</name>
    <name evidence="8" type="ORF">I7I51_02338</name>
</gene>
<dbReference type="NCBIfam" id="TIGR00136">
    <property type="entry name" value="mnmG_gidA"/>
    <property type="match status" value="1"/>
</dbReference>
<keyword evidence="4" id="KW-0819">tRNA processing</keyword>
<keyword evidence="5" id="KW-0274">FAD</keyword>
<dbReference type="PROSITE" id="PS01280">
    <property type="entry name" value="GIDA_1"/>
    <property type="match status" value="1"/>
</dbReference>
<evidence type="ECO:0000256" key="5">
    <source>
        <dbReference type="ARBA" id="ARBA00022827"/>
    </source>
</evidence>
<comment type="cofactor">
    <cofactor evidence="1">
        <name>FAD</name>
        <dbReference type="ChEBI" id="CHEBI:57692"/>
    </cofactor>
</comment>